<evidence type="ECO:0000256" key="19">
    <source>
        <dbReference type="SAM" id="Phobius"/>
    </source>
</evidence>
<dbReference type="Gramene" id="TRITD1Bv1G189980.1">
    <property type="protein sequence ID" value="TRITD1Bv1G189980.1"/>
    <property type="gene ID" value="TRITD1Bv1G189980"/>
</dbReference>
<keyword evidence="13 19" id="KW-1133">Transmembrane helix</keyword>
<evidence type="ECO:0000256" key="18">
    <source>
        <dbReference type="PROSITE-ProRule" id="PRU10141"/>
    </source>
</evidence>
<keyword evidence="12 18" id="KW-0067">ATP-binding</keyword>
<dbReference type="EC" id="2.7.11.1" evidence="2"/>
<accession>A0A9R0VB28</accession>
<feature type="transmembrane region" description="Helical" evidence="19">
    <location>
        <begin position="541"/>
        <end position="564"/>
    </location>
</feature>
<dbReference type="PANTHER" id="PTHR45631">
    <property type="entry name" value="OS07G0107800 PROTEIN-RELATED"/>
    <property type="match status" value="1"/>
</dbReference>
<dbReference type="PROSITE" id="PS50011">
    <property type="entry name" value="PROTEIN_KINASE_DOM"/>
    <property type="match status" value="1"/>
</dbReference>
<evidence type="ECO:0000256" key="9">
    <source>
        <dbReference type="ARBA" id="ARBA00022737"/>
    </source>
</evidence>
<dbReference type="PANTHER" id="PTHR45631:SF114">
    <property type="entry name" value="OS05G0525800 PROTEIN"/>
    <property type="match status" value="1"/>
</dbReference>
<comment type="catalytic activity">
    <reaction evidence="17">
        <text>L-seryl-[protein] + ATP = O-phospho-L-seryl-[protein] + ADP + H(+)</text>
        <dbReference type="Rhea" id="RHEA:17989"/>
        <dbReference type="Rhea" id="RHEA-COMP:9863"/>
        <dbReference type="Rhea" id="RHEA-COMP:11604"/>
        <dbReference type="ChEBI" id="CHEBI:15378"/>
        <dbReference type="ChEBI" id="CHEBI:29999"/>
        <dbReference type="ChEBI" id="CHEBI:30616"/>
        <dbReference type="ChEBI" id="CHEBI:83421"/>
        <dbReference type="ChEBI" id="CHEBI:456216"/>
        <dbReference type="EC" id="2.7.11.1"/>
    </reaction>
</comment>
<feature type="domain" description="Protein kinase" evidence="21">
    <location>
        <begin position="619"/>
        <end position="893"/>
    </location>
</feature>
<dbReference type="InterPro" id="IPR000719">
    <property type="entry name" value="Prot_kinase_dom"/>
</dbReference>
<feature type="chain" id="PRO_5040282901" description="non-specific serine/threonine protein kinase" evidence="20">
    <location>
        <begin position="42"/>
        <end position="954"/>
    </location>
</feature>
<dbReference type="InterPro" id="IPR024788">
    <property type="entry name" value="Malectin-like_Carb-bd_dom"/>
</dbReference>
<dbReference type="GO" id="GO:0004674">
    <property type="term" value="F:protein serine/threonine kinase activity"/>
    <property type="evidence" value="ECO:0007669"/>
    <property type="project" value="UniProtKB-KW"/>
</dbReference>
<dbReference type="PROSITE" id="PS00107">
    <property type="entry name" value="PROTEIN_KINASE_ATP"/>
    <property type="match status" value="1"/>
</dbReference>
<evidence type="ECO:0000256" key="20">
    <source>
        <dbReference type="SAM" id="SignalP"/>
    </source>
</evidence>
<dbReference type="InterPro" id="IPR032675">
    <property type="entry name" value="LRR_dom_sf"/>
</dbReference>
<keyword evidence="6" id="KW-0808">Transferase</keyword>
<dbReference type="Pfam" id="PF12819">
    <property type="entry name" value="Malectin_like"/>
    <property type="match status" value="1"/>
</dbReference>
<sequence length="954" mass="106464">MCVCARLTTTEKSTKRTMAATPWLLLLCLSLATGGILQARAQPDSNGFISIDCGLQGEDGYVDTATKLLYYPDTGFTDGAGTCRNISADYITPSLCKCLYTVRSFPAGVRNCYTLRSLVPGLKYLIRTKFMYGNYDALRRPPIFDLHIGVNHWHTVNISKPHVEESVEAILVVPDDFVQVCLINTGAGTPFISSLELRPLKTTIYPQVTVAQGLLLSERSNFGQIDENNVIRYPDDTYDRIWTPVVSSGIYTEVSTTSKVIPDSLFEVPTAVMQTAMRPRNVSSGISLSWDPEPQPNNPSPWYIFIMHFSELEFLLFNVTREFSINLDNEPWHPDNVTPKYLYGVAIYNSAPSRKSRYDISIIPTVRSTQPPIINAIERYTVVTTTNLGTDSLDVSAIMAIKVKYQVHRNWFGDPCGPETVMVWDRLTCSYASASPPRIIRLDLSLRGLNGDISSSFTNLKAIKYLNLSNNNLVGSIPDALSQLTSLTVLDLSYNQLNGAIPSRLLKRVEDGSLNLRYGNNRDLCVNNNSCRLEPKRKSNLAIYIVVPVVVSMIVVIIVVVLLCSLRRKRRGSMNNSVEPHNEATTSYASGNNAHRDNFSLHQLESRRFTYEELKMITNNFQRILGQGGFGYVYDGFLEDDTQVAVKLRSHSSSQGFKEFLAEAYILTRIHHKNLVTLIGYCKDGEYMALVYEYMSEGTLHEHLEGNKHNGGCLSWIQRLRIALDSAQGLEYLHKGCDPPLIHRDVKASNILLNARLEARIADFGLSKTFNGGNDYVSTKTLVGTPGYVDPEYHATMQLTAKSDVYSFGVVLLEMVTGKPAVVREATPISIIHWSRQRMARGNIESVVDARMCGIYDINSVWKVVEIALKCTAYVSPQRPTMTDVVDQLQECIELEEGRTIEVGNNGFYKSGGSDNPDLSYSAYIADQSSDSTAFQIEHDVKRVHSMPTGPATR</sequence>
<feature type="binding site" evidence="18">
    <location>
        <position position="647"/>
    </location>
    <ligand>
        <name>ATP</name>
        <dbReference type="ChEBI" id="CHEBI:30616"/>
    </ligand>
</feature>
<dbReference type="Pfam" id="PF07714">
    <property type="entry name" value="PK_Tyr_Ser-Thr"/>
    <property type="match status" value="1"/>
</dbReference>
<dbReference type="GO" id="GO:0005886">
    <property type="term" value="C:plasma membrane"/>
    <property type="evidence" value="ECO:0007669"/>
    <property type="project" value="UniProtKB-SubCell"/>
</dbReference>
<dbReference type="InterPro" id="IPR011009">
    <property type="entry name" value="Kinase-like_dom_sf"/>
</dbReference>
<keyword evidence="15" id="KW-0675">Receptor</keyword>
<evidence type="ECO:0000256" key="13">
    <source>
        <dbReference type="ARBA" id="ARBA00022989"/>
    </source>
</evidence>
<keyword evidence="3" id="KW-0723">Serine/threonine-protein kinase</keyword>
<keyword evidence="10 18" id="KW-0547">Nucleotide-binding</keyword>
<feature type="signal peptide" evidence="20">
    <location>
        <begin position="1"/>
        <end position="41"/>
    </location>
</feature>
<dbReference type="InterPro" id="IPR001611">
    <property type="entry name" value="Leu-rich_rpt"/>
</dbReference>
<dbReference type="SUPFAM" id="SSF52058">
    <property type="entry name" value="L domain-like"/>
    <property type="match status" value="1"/>
</dbReference>
<dbReference type="FunFam" id="3.30.200.20:FF:000394">
    <property type="entry name" value="Leucine-rich repeat receptor-like protein kinase"/>
    <property type="match status" value="1"/>
</dbReference>
<dbReference type="SUPFAM" id="SSF56112">
    <property type="entry name" value="Protein kinase-like (PK-like)"/>
    <property type="match status" value="1"/>
</dbReference>
<keyword evidence="23" id="KW-1185">Reference proteome</keyword>
<keyword evidence="11" id="KW-0418">Kinase</keyword>
<evidence type="ECO:0000256" key="6">
    <source>
        <dbReference type="ARBA" id="ARBA00022679"/>
    </source>
</evidence>
<comment type="catalytic activity">
    <reaction evidence="16">
        <text>L-threonyl-[protein] + ATP = O-phospho-L-threonyl-[protein] + ADP + H(+)</text>
        <dbReference type="Rhea" id="RHEA:46608"/>
        <dbReference type="Rhea" id="RHEA-COMP:11060"/>
        <dbReference type="Rhea" id="RHEA-COMP:11605"/>
        <dbReference type="ChEBI" id="CHEBI:15378"/>
        <dbReference type="ChEBI" id="CHEBI:30013"/>
        <dbReference type="ChEBI" id="CHEBI:30616"/>
        <dbReference type="ChEBI" id="CHEBI:61977"/>
        <dbReference type="ChEBI" id="CHEBI:456216"/>
        <dbReference type="EC" id="2.7.11.1"/>
    </reaction>
</comment>
<dbReference type="Pfam" id="PF13855">
    <property type="entry name" value="LRR_8"/>
    <property type="match status" value="1"/>
</dbReference>
<keyword evidence="4" id="KW-0597">Phosphoprotein</keyword>
<evidence type="ECO:0000256" key="4">
    <source>
        <dbReference type="ARBA" id="ARBA00022553"/>
    </source>
</evidence>
<evidence type="ECO:0000256" key="7">
    <source>
        <dbReference type="ARBA" id="ARBA00022692"/>
    </source>
</evidence>
<gene>
    <name evidence="22" type="ORF">TRITD_1Bv1G189980</name>
</gene>
<evidence type="ECO:0000256" key="1">
    <source>
        <dbReference type="ARBA" id="ARBA00004162"/>
    </source>
</evidence>
<keyword evidence="14 19" id="KW-0472">Membrane</keyword>
<name>A0A9R0VB28_TRITD</name>
<dbReference type="Gene3D" id="1.10.510.10">
    <property type="entry name" value="Transferase(Phosphotransferase) domain 1"/>
    <property type="match status" value="1"/>
</dbReference>
<organism evidence="22 23">
    <name type="scientific">Triticum turgidum subsp. durum</name>
    <name type="common">Durum wheat</name>
    <name type="synonym">Triticum durum</name>
    <dbReference type="NCBI Taxonomy" id="4567"/>
    <lineage>
        <taxon>Eukaryota</taxon>
        <taxon>Viridiplantae</taxon>
        <taxon>Streptophyta</taxon>
        <taxon>Embryophyta</taxon>
        <taxon>Tracheophyta</taxon>
        <taxon>Spermatophyta</taxon>
        <taxon>Magnoliopsida</taxon>
        <taxon>Liliopsida</taxon>
        <taxon>Poales</taxon>
        <taxon>Poaceae</taxon>
        <taxon>BOP clade</taxon>
        <taxon>Pooideae</taxon>
        <taxon>Triticodae</taxon>
        <taxon>Triticeae</taxon>
        <taxon>Triticinae</taxon>
        <taxon>Triticum</taxon>
    </lineage>
</organism>
<evidence type="ECO:0000313" key="22">
    <source>
        <dbReference type="EMBL" id="VAH21437.1"/>
    </source>
</evidence>
<evidence type="ECO:0000256" key="12">
    <source>
        <dbReference type="ARBA" id="ARBA00022840"/>
    </source>
</evidence>
<keyword evidence="8 20" id="KW-0732">Signal</keyword>
<comment type="subcellular location">
    <subcellularLocation>
        <location evidence="1">Cell membrane</location>
        <topology evidence="1">Single-pass membrane protein</topology>
    </subcellularLocation>
</comment>
<protein>
    <recommendedName>
        <fullName evidence="2">non-specific serine/threonine protein kinase</fullName>
        <ecNumber evidence="2">2.7.11.1</ecNumber>
    </recommendedName>
</protein>
<dbReference type="FunFam" id="3.80.10.10:FF:000129">
    <property type="entry name" value="Leucine-rich repeat receptor-like kinase"/>
    <property type="match status" value="1"/>
</dbReference>
<keyword evidence="5" id="KW-0433">Leucine-rich repeat</keyword>
<evidence type="ECO:0000313" key="23">
    <source>
        <dbReference type="Proteomes" id="UP000324705"/>
    </source>
</evidence>
<dbReference type="InterPro" id="IPR008271">
    <property type="entry name" value="Ser/Thr_kinase_AS"/>
</dbReference>
<dbReference type="InterPro" id="IPR001245">
    <property type="entry name" value="Ser-Thr/Tyr_kinase_cat_dom"/>
</dbReference>
<dbReference type="CDD" id="cd14066">
    <property type="entry name" value="STKc_IRAK"/>
    <property type="match status" value="1"/>
</dbReference>
<dbReference type="Gene3D" id="3.80.10.10">
    <property type="entry name" value="Ribonuclease Inhibitor"/>
    <property type="match status" value="1"/>
</dbReference>
<dbReference type="InterPro" id="IPR017441">
    <property type="entry name" value="Protein_kinase_ATP_BS"/>
</dbReference>
<evidence type="ECO:0000256" key="11">
    <source>
        <dbReference type="ARBA" id="ARBA00022777"/>
    </source>
</evidence>
<keyword evidence="9" id="KW-0677">Repeat</keyword>
<dbReference type="SMART" id="SM00220">
    <property type="entry name" value="S_TKc"/>
    <property type="match status" value="1"/>
</dbReference>
<keyword evidence="7 19" id="KW-0812">Transmembrane</keyword>
<dbReference type="EMBL" id="LT934112">
    <property type="protein sequence ID" value="VAH21437.1"/>
    <property type="molecule type" value="Genomic_DNA"/>
</dbReference>
<evidence type="ECO:0000256" key="8">
    <source>
        <dbReference type="ARBA" id="ARBA00022729"/>
    </source>
</evidence>
<evidence type="ECO:0000256" key="5">
    <source>
        <dbReference type="ARBA" id="ARBA00022614"/>
    </source>
</evidence>
<evidence type="ECO:0000256" key="14">
    <source>
        <dbReference type="ARBA" id="ARBA00023136"/>
    </source>
</evidence>
<evidence type="ECO:0000259" key="21">
    <source>
        <dbReference type="PROSITE" id="PS50011"/>
    </source>
</evidence>
<dbReference type="OMA" id="PRTCNGG"/>
<dbReference type="AlphaFoldDB" id="A0A9R0VB28"/>
<evidence type="ECO:0000256" key="10">
    <source>
        <dbReference type="ARBA" id="ARBA00022741"/>
    </source>
</evidence>
<dbReference type="FunFam" id="1.10.510.10:FF:000146">
    <property type="entry name" value="LRR receptor-like serine/threonine-protein kinase IOS1"/>
    <property type="match status" value="1"/>
</dbReference>
<dbReference type="Proteomes" id="UP000324705">
    <property type="component" value="Chromosome 1B"/>
</dbReference>
<dbReference type="GO" id="GO:0005524">
    <property type="term" value="F:ATP binding"/>
    <property type="evidence" value="ECO:0007669"/>
    <property type="project" value="UniProtKB-UniRule"/>
</dbReference>
<evidence type="ECO:0000256" key="3">
    <source>
        <dbReference type="ARBA" id="ARBA00022527"/>
    </source>
</evidence>
<proteinExistence type="predicted"/>
<evidence type="ECO:0000256" key="15">
    <source>
        <dbReference type="ARBA" id="ARBA00023170"/>
    </source>
</evidence>
<evidence type="ECO:0000256" key="17">
    <source>
        <dbReference type="ARBA" id="ARBA00048679"/>
    </source>
</evidence>
<dbReference type="Gene3D" id="3.30.200.20">
    <property type="entry name" value="Phosphorylase Kinase, domain 1"/>
    <property type="match status" value="1"/>
</dbReference>
<evidence type="ECO:0000256" key="2">
    <source>
        <dbReference type="ARBA" id="ARBA00012513"/>
    </source>
</evidence>
<dbReference type="PROSITE" id="PS00108">
    <property type="entry name" value="PROTEIN_KINASE_ST"/>
    <property type="match status" value="1"/>
</dbReference>
<evidence type="ECO:0000256" key="16">
    <source>
        <dbReference type="ARBA" id="ARBA00047899"/>
    </source>
</evidence>
<reference evidence="22 23" key="1">
    <citation type="submission" date="2017-09" db="EMBL/GenBank/DDBJ databases">
        <authorList>
            <consortium name="International Durum Wheat Genome Sequencing Consortium (IDWGSC)"/>
            <person name="Milanesi L."/>
        </authorList>
    </citation>
    <scope>NUCLEOTIDE SEQUENCE [LARGE SCALE GENOMIC DNA]</scope>
    <source>
        <strain evidence="23">cv. Svevo</strain>
    </source>
</reference>